<protein>
    <submittedName>
        <fullName evidence="1">Uncharacterized protein</fullName>
    </submittedName>
</protein>
<sequence>MGGMDSIKLISLTTHNHISHTHMNKTHITKHQITPEYAEALWSIVSGAVECGGIGAGAWGYRCKKGTDWKSYNEARDNGYTSTYPEVTLRLYCDEYEDPCSKYKLVNAGTLHDRLTAFVADESVPDYLREMYAGMLATKKYPDGADAVTDDCVMQYFFTGEILFS</sequence>
<reference evidence="1" key="1">
    <citation type="submission" date="2020-05" db="EMBL/GenBank/DDBJ databases">
        <authorList>
            <person name="Chiriac C."/>
            <person name="Salcher M."/>
            <person name="Ghai R."/>
            <person name="Kavagutti S V."/>
        </authorList>
    </citation>
    <scope>NUCLEOTIDE SEQUENCE</scope>
</reference>
<proteinExistence type="predicted"/>
<name>A0A6J7XR52_9CAUD</name>
<evidence type="ECO:0000313" key="1">
    <source>
        <dbReference type="EMBL" id="CAB5238267.1"/>
    </source>
</evidence>
<organism evidence="1">
    <name type="scientific">uncultured Caudovirales phage</name>
    <dbReference type="NCBI Taxonomy" id="2100421"/>
    <lineage>
        <taxon>Viruses</taxon>
        <taxon>Duplodnaviria</taxon>
        <taxon>Heunggongvirae</taxon>
        <taxon>Uroviricota</taxon>
        <taxon>Caudoviricetes</taxon>
        <taxon>Peduoviridae</taxon>
        <taxon>Maltschvirus</taxon>
        <taxon>Maltschvirus maltsch</taxon>
    </lineage>
</organism>
<dbReference type="EMBL" id="LR798451">
    <property type="protein sequence ID" value="CAB5238267.1"/>
    <property type="molecule type" value="Genomic_DNA"/>
</dbReference>
<gene>
    <name evidence="1" type="ORF">UFOVP144_34</name>
</gene>
<accession>A0A6J7XR52</accession>